<evidence type="ECO:0000256" key="2">
    <source>
        <dbReference type="ARBA" id="ARBA00022763"/>
    </source>
</evidence>
<dbReference type="SUPFAM" id="SSF52113">
    <property type="entry name" value="BRCT domain"/>
    <property type="match status" value="1"/>
</dbReference>
<dbReference type="Pfam" id="PF16770">
    <property type="entry name" value="RTT107_BRCT_5"/>
    <property type="match status" value="1"/>
</dbReference>
<dbReference type="AlphaFoldDB" id="A0A8C4N599"/>
<dbReference type="CDD" id="cd17712">
    <property type="entry name" value="BRCT_PAXIP1_rpt5"/>
    <property type="match status" value="1"/>
</dbReference>
<evidence type="ECO:0000313" key="9">
    <source>
        <dbReference type="Proteomes" id="UP000694388"/>
    </source>
</evidence>
<evidence type="ECO:0000256" key="6">
    <source>
        <dbReference type="SAM" id="SignalP"/>
    </source>
</evidence>
<name>A0A8C4N599_EPTBU</name>
<dbReference type="PANTHER" id="PTHR23196">
    <property type="entry name" value="PAX TRANSCRIPTION ACTIVATION DOMAIN INTERACTING PROTEIN"/>
    <property type="match status" value="1"/>
</dbReference>
<comment type="subcellular location">
    <subcellularLocation>
        <location evidence="1">Nucleus</location>
    </subcellularLocation>
</comment>
<feature type="domain" description="BRCT" evidence="7">
    <location>
        <begin position="34"/>
        <end position="115"/>
    </location>
</feature>
<keyword evidence="9" id="KW-1185">Reference proteome</keyword>
<evidence type="ECO:0000256" key="1">
    <source>
        <dbReference type="ARBA" id="ARBA00004123"/>
    </source>
</evidence>
<reference evidence="8" key="1">
    <citation type="submission" date="2025-08" db="UniProtKB">
        <authorList>
            <consortium name="Ensembl"/>
        </authorList>
    </citation>
    <scope>IDENTIFICATION</scope>
</reference>
<dbReference type="PROSITE" id="PS50172">
    <property type="entry name" value="BRCT"/>
    <property type="match status" value="1"/>
</dbReference>
<organism evidence="8 9">
    <name type="scientific">Eptatretus burgeri</name>
    <name type="common">Inshore hagfish</name>
    <dbReference type="NCBI Taxonomy" id="7764"/>
    <lineage>
        <taxon>Eukaryota</taxon>
        <taxon>Metazoa</taxon>
        <taxon>Chordata</taxon>
        <taxon>Craniata</taxon>
        <taxon>Vertebrata</taxon>
        <taxon>Cyclostomata</taxon>
        <taxon>Myxini</taxon>
        <taxon>Myxiniformes</taxon>
        <taxon>Myxinidae</taxon>
        <taxon>Eptatretinae</taxon>
        <taxon>Eptatretus</taxon>
    </lineage>
</organism>
<keyword evidence="3" id="KW-0539">Nucleus</keyword>
<keyword evidence="2" id="KW-0227">DNA damage</keyword>
<dbReference type="SMART" id="SM00292">
    <property type="entry name" value="BRCT"/>
    <property type="match status" value="2"/>
</dbReference>
<keyword evidence="6" id="KW-0732">Signal</keyword>
<dbReference type="GO" id="GO:0060261">
    <property type="term" value="P:positive regulation of transcription initiation by RNA polymerase II"/>
    <property type="evidence" value="ECO:0007669"/>
    <property type="project" value="TreeGrafter"/>
</dbReference>
<dbReference type="GeneTree" id="ENSGT00940000155757"/>
<evidence type="ECO:0000256" key="3">
    <source>
        <dbReference type="ARBA" id="ARBA00023242"/>
    </source>
</evidence>
<dbReference type="Ensembl" id="ENSEBUT00000001803.1">
    <property type="protein sequence ID" value="ENSEBUP00000001475.1"/>
    <property type="gene ID" value="ENSEBUG00000001262.1"/>
</dbReference>
<dbReference type="Pfam" id="PF16589">
    <property type="entry name" value="BRCT_2"/>
    <property type="match status" value="1"/>
</dbReference>
<dbReference type="OMA" id="MIVECAG"/>
<dbReference type="Proteomes" id="UP000694388">
    <property type="component" value="Unplaced"/>
</dbReference>
<dbReference type="Gene3D" id="3.40.50.10190">
    <property type="entry name" value="BRCT domain"/>
    <property type="match status" value="2"/>
</dbReference>
<feature type="chain" id="PRO_5034773703" description="PAX-interacting protein 1" evidence="6">
    <location>
        <begin position="22"/>
        <end position="237"/>
    </location>
</feature>
<protein>
    <recommendedName>
        <fullName evidence="4">PAX-interacting protein 1</fullName>
    </recommendedName>
    <alternativeName>
        <fullName evidence="5">PAX transactivation activation domain-interacting protein</fullName>
    </alternativeName>
</protein>
<accession>A0A8C4N599</accession>
<dbReference type="InterPro" id="IPR036420">
    <property type="entry name" value="BRCT_dom_sf"/>
</dbReference>
<sequence>MHIFFSCPFCFIVLFFSRLDERPPSIHKLPPDRTPHVIFTGFNSIIVQEYMKKLYVLGGEVAESSAKCTHLVAAKVIRTVKFLVSLPTVQNIVTSEWLEQSFRAQYFLDPRRFPLRDAEAEVEFNFNLEESMRKAQTRRIFQGLHFYITPGICPSLSTMRTIASAGDGRLLPKQPSWQQVFDHQRGKSLPEIVIISCSNDLHLCKNYFAHSIDVHNGEFILTGMITQKLDYETYPFL</sequence>
<dbReference type="PANTHER" id="PTHR23196:SF1">
    <property type="entry name" value="PAX-INTERACTING PROTEIN 1"/>
    <property type="match status" value="1"/>
</dbReference>
<proteinExistence type="predicted"/>
<reference evidence="8" key="2">
    <citation type="submission" date="2025-09" db="UniProtKB">
        <authorList>
            <consortium name="Ensembl"/>
        </authorList>
    </citation>
    <scope>IDENTIFICATION</scope>
</reference>
<evidence type="ECO:0000256" key="5">
    <source>
        <dbReference type="ARBA" id="ARBA00030146"/>
    </source>
</evidence>
<evidence type="ECO:0000313" key="8">
    <source>
        <dbReference type="Ensembl" id="ENSEBUP00000001475.1"/>
    </source>
</evidence>
<dbReference type="GO" id="GO:0005634">
    <property type="term" value="C:nucleus"/>
    <property type="evidence" value="ECO:0007669"/>
    <property type="project" value="UniProtKB-SubCell"/>
</dbReference>
<feature type="signal peptide" evidence="6">
    <location>
        <begin position="1"/>
        <end position="21"/>
    </location>
</feature>
<evidence type="ECO:0000256" key="4">
    <source>
        <dbReference type="ARBA" id="ARBA00023858"/>
    </source>
</evidence>
<dbReference type="GO" id="GO:0006974">
    <property type="term" value="P:DNA damage response"/>
    <property type="evidence" value="ECO:0007669"/>
    <property type="project" value="UniProtKB-KW"/>
</dbReference>
<evidence type="ECO:0000259" key="7">
    <source>
        <dbReference type="PROSITE" id="PS50172"/>
    </source>
</evidence>
<dbReference type="InterPro" id="IPR051579">
    <property type="entry name" value="DDR_Transcriptional_Reg"/>
</dbReference>
<dbReference type="InterPro" id="IPR001357">
    <property type="entry name" value="BRCT_dom"/>
</dbReference>